<gene>
    <name evidence="6" type="primary">lptB_5</name>
    <name evidence="6" type="ORF">LMG3415_00978</name>
</gene>
<accession>A0ABM8L8S7</accession>
<dbReference type="EMBL" id="CADIKR010000001">
    <property type="protein sequence ID" value="CAB3832181.1"/>
    <property type="molecule type" value="Genomic_DNA"/>
</dbReference>
<comment type="caution">
    <text evidence="6">The sequence shown here is derived from an EMBL/GenBank/DDBJ whole genome shotgun (WGS) entry which is preliminary data.</text>
</comment>
<dbReference type="InterPro" id="IPR027417">
    <property type="entry name" value="P-loop_NTPase"/>
</dbReference>
<name>A0ABM8L8S7_9BURK</name>
<keyword evidence="7" id="KW-1185">Reference proteome</keyword>
<evidence type="ECO:0000256" key="4">
    <source>
        <dbReference type="ARBA" id="ARBA00022840"/>
    </source>
</evidence>
<keyword evidence="2" id="KW-0472">Membrane</keyword>
<dbReference type="CDD" id="cd03219">
    <property type="entry name" value="ABC_Mj1267_LivG_branched"/>
    <property type="match status" value="1"/>
</dbReference>
<feature type="domain" description="ABC transporter" evidence="5">
    <location>
        <begin position="6"/>
        <end position="235"/>
    </location>
</feature>
<dbReference type="EC" id="3.6.3.-" evidence="6"/>
<dbReference type="GO" id="GO:0016787">
    <property type="term" value="F:hydrolase activity"/>
    <property type="evidence" value="ECO:0007669"/>
    <property type="project" value="UniProtKB-KW"/>
</dbReference>
<dbReference type="Pfam" id="PF12399">
    <property type="entry name" value="BCA_ABC_TP_C"/>
    <property type="match status" value="1"/>
</dbReference>
<dbReference type="PANTHER" id="PTHR45772:SF8">
    <property type="entry name" value="HIGH-AFFINITY BRANCHED-CHAIN AMINO ACID TRANSPORT ATP-BINDING PROTEIN"/>
    <property type="match status" value="1"/>
</dbReference>
<dbReference type="PROSITE" id="PS50893">
    <property type="entry name" value="ABC_TRANSPORTER_2"/>
    <property type="match status" value="1"/>
</dbReference>
<dbReference type="PANTHER" id="PTHR45772">
    <property type="entry name" value="CONSERVED COMPONENT OF ABC TRANSPORTER FOR NATURAL AMINO ACIDS-RELATED"/>
    <property type="match status" value="1"/>
</dbReference>
<evidence type="ECO:0000313" key="7">
    <source>
        <dbReference type="Proteomes" id="UP000507140"/>
    </source>
</evidence>
<sequence length="244" mass="26135">MSTLLLETQGLGVSFGGVHAVREVDFRLERGEVRCLIGPNGAGKSTFFKMLSGQLQPSRGEIRFKGRPLRGLATHDVARLGIGIKTQVPSVFEGLDVRENLRLAAARRAQGVPDEIAAQVLGEIGLDAVAGTPVNALAHGQRQWVELGMILASRPELVLLDEPAAGMTHQEVRKTADLIGAINRHSTVVVVEHDMAFIRLIAGRITVFNQGEVLAEGSFDDIMAHAEVRAAYLGKQGETHAPGA</sequence>
<dbReference type="SUPFAM" id="SSF52540">
    <property type="entry name" value="P-loop containing nucleoside triphosphate hydrolases"/>
    <property type="match status" value="1"/>
</dbReference>
<evidence type="ECO:0000259" key="5">
    <source>
        <dbReference type="PROSITE" id="PS50893"/>
    </source>
</evidence>
<dbReference type="SMART" id="SM00382">
    <property type="entry name" value="AAA"/>
    <property type="match status" value="1"/>
</dbReference>
<keyword evidence="2" id="KW-1003">Cell membrane</keyword>
<dbReference type="InterPro" id="IPR003593">
    <property type="entry name" value="AAA+_ATPase"/>
</dbReference>
<dbReference type="Proteomes" id="UP000507140">
    <property type="component" value="Unassembled WGS sequence"/>
</dbReference>
<dbReference type="GO" id="GO:0005524">
    <property type="term" value="F:ATP binding"/>
    <property type="evidence" value="ECO:0007669"/>
    <property type="project" value="UniProtKB-KW"/>
</dbReference>
<dbReference type="InterPro" id="IPR003439">
    <property type="entry name" value="ABC_transporter-like_ATP-bd"/>
</dbReference>
<evidence type="ECO:0000256" key="2">
    <source>
        <dbReference type="ARBA" id="ARBA00022475"/>
    </source>
</evidence>
<proteinExistence type="predicted"/>
<protein>
    <submittedName>
        <fullName evidence="6">Lipopolysaccharide export system ATP-binding protein LptB</fullName>
        <ecNumber evidence="6">3.6.3.-</ecNumber>
    </submittedName>
</protein>
<dbReference type="InterPro" id="IPR051120">
    <property type="entry name" value="ABC_AA/LPS_Transport"/>
</dbReference>
<dbReference type="RefSeq" id="WP_180097885.1">
    <property type="nucleotide sequence ID" value="NZ_CADIKR010000001.1"/>
</dbReference>
<organism evidence="6 7">
    <name type="scientific">Achromobacter mucicolens</name>
    <dbReference type="NCBI Taxonomy" id="1389922"/>
    <lineage>
        <taxon>Bacteria</taxon>
        <taxon>Pseudomonadati</taxon>
        <taxon>Pseudomonadota</taxon>
        <taxon>Betaproteobacteria</taxon>
        <taxon>Burkholderiales</taxon>
        <taxon>Alcaligenaceae</taxon>
        <taxon>Achromobacter</taxon>
    </lineage>
</organism>
<reference evidence="6 7" key="1">
    <citation type="submission" date="2020-04" db="EMBL/GenBank/DDBJ databases">
        <authorList>
            <person name="De Canck E."/>
        </authorList>
    </citation>
    <scope>NUCLEOTIDE SEQUENCE [LARGE SCALE GENOMIC DNA]</scope>
    <source>
        <strain evidence="6 7">LMG 3415</strain>
    </source>
</reference>
<dbReference type="Gene3D" id="3.40.50.300">
    <property type="entry name" value="P-loop containing nucleotide triphosphate hydrolases"/>
    <property type="match status" value="1"/>
</dbReference>
<dbReference type="Pfam" id="PF00005">
    <property type="entry name" value="ABC_tran"/>
    <property type="match status" value="1"/>
</dbReference>
<evidence type="ECO:0000256" key="3">
    <source>
        <dbReference type="ARBA" id="ARBA00022741"/>
    </source>
</evidence>
<evidence type="ECO:0000313" key="6">
    <source>
        <dbReference type="EMBL" id="CAB3832181.1"/>
    </source>
</evidence>
<keyword evidence="4 6" id="KW-0067">ATP-binding</keyword>
<dbReference type="InterPro" id="IPR032823">
    <property type="entry name" value="BCA_ABC_TP_C"/>
</dbReference>
<evidence type="ECO:0000256" key="1">
    <source>
        <dbReference type="ARBA" id="ARBA00022448"/>
    </source>
</evidence>
<keyword evidence="3" id="KW-0547">Nucleotide-binding</keyword>
<keyword evidence="6" id="KW-0378">Hydrolase</keyword>
<keyword evidence="1" id="KW-0813">Transport</keyword>